<feature type="binding site" evidence="8">
    <location>
        <position position="199"/>
    </location>
    <ligand>
        <name>substrate</name>
    </ligand>
</feature>
<dbReference type="Gene3D" id="3.10.310.10">
    <property type="entry name" value="Diaminopimelate Epimerase, Chain A, domain 1"/>
    <property type="match status" value="2"/>
</dbReference>
<feature type="site" description="Important for dimerization" evidence="8">
    <location>
        <position position="279"/>
    </location>
</feature>
<evidence type="ECO:0000256" key="5">
    <source>
        <dbReference type="ARBA" id="ARBA00023154"/>
    </source>
</evidence>
<dbReference type="GO" id="GO:0009089">
    <property type="term" value="P:lysine biosynthetic process via diaminopimelate"/>
    <property type="evidence" value="ECO:0007669"/>
    <property type="project" value="UniProtKB-UniRule"/>
</dbReference>
<evidence type="ECO:0000313" key="10">
    <source>
        <dbReference type="EMBL" id="VFK54180.1"/>
    </source>
</evidence>
<dbReference type="AlphaFoldDB" id="A0A450ZK97"/>
<keyword evidence="6 8" id="KW-0413">Isomerase</keyword>
<name>A0A450ZK97_9GAMM</name>
<comment type="catalytic activity">
    <reaction evidence="7 8">
        <text>(2S,6S)-2,6-diaminopimelate = meso-2,6-diaminopimelate</text>
        <dbReference type="Rhea" id="RHEA:15393"/>
        <dbReference type="ChEBI" id="CHEBI:57609"/>
        <dbReference type="ChEBI" id="CHEBI:57791"/>
        <dbReference type="EC" id="5.1.1.7"/>
    </reaction>
</comment>
<dbReference type="NCBIfam" id="TIGR00652">
    <property type="entry name" value="DapF"/>
    <property type="match status" value="1"/>
</dbReference>
<evidence type="ECO:0000256" key="7">
    <source>
        <dbReference type="ARBA" id="ARBA00051712"/>
    </source>
</evidence>
<evidence type="ECO:0000256" key="9">
    <source>
        <dbReference type="PROSITE-ProRule" id="PRU10125"/>
    </source>
</evidence>
<dbReference type="InterPro" id="IPR018510">
    <property type="entry name" value="DAP_epimerase_AS"/>
</dbReference>
<dbReference type="EC" id="5.1.1.7" evidence="3 8"/>
<gene>
    <name evidence="8" type="primary">dapF</name>
    <name evidence="10" type="ORF">BECKTUN1418D_GA0071000_102012</name>
</gene>
<feature type="site" description="Could be important to modulate the pK values of the two catalytic cysteine residues" evidence="8">
    <location>
        <position position="168"/>
    </location>
</feature>
<dbReference type="GO" id="GO:0008837">
    <property type="term" value="F:diaminopimelate epimerase activity"/>
    <property type="evidence" value="ECO:0007669"/>
    <property type="project" value="UniProtKB-UniRule"/>
</dbReference>
<keyword evidence="8" id="KW-0963">Cytoplasm</keyword>
<dbReference type="PANTHER" id="PTHR31689">
    <property type="entry name" value="DIAMINOPIMELATE EPIMERASE, CHLOROPLASTIC"/>
    <property type="match status" value="1"/>
</dbReference>
<evidence type="ECO:0000256" key="4">
    <source>
        <dbReference type="ARBA" id="ARBA00022605"/>
    </source>
</evidence>
<comment type="subcellular location">
    <subcellularLocation>
        <location evidence="8">Cytoplasm</location>
    </subcellularLocation>
</comment>
<reference evidence="10" key="1">
    <citation type="submission" date="2019-02" db="EMBL/GenBank/DDBJ databases">
        <authorList>
            <person name="Gruber-Vodicka R. H."/>
            <person name="Seah K. B. B."/>
        </authorList>
    </citation>
    <scope>NUCLEOTIDE SEQUENCE</scope>
    <source>
        <strain evidence="10">BECK_BY1</strain>
    </source>
</reference>
<dbReference type="EMBL" id="CAADFX010000020">
    <property type="protein sequence ID" value="VFK54180.1"/>
    <property type="molecule type" value="Genomic_DNA"/>
</dbReference>
<comment type="function">
    <text evidence="8">Catalyzes the stereoinversion of LL-2,6-diaminopimelate (L,L-DAP) to meso-diaminopimelate (meso-DAP), a precursor of L-lysine and an essential component of the bacterial peptidoglycan.</text>
</comment>
<sequence>MKLSILKCHGSGNDFILIDETAEENNNIQDSNRVDLTRTLCNREAGIGADGVLFYLSSESADCRMRMFNPDGGEAEMCGNGLRCVGRYCLEKSVKQKVSVETMKSILSVKRENQLFDGVETFEAEIGPISFVPSSLPMITDFETFIDKRIDGLSDSLMFTALSVPNPHIITIVDEIDEDIVKQHGIAANNLPVFPNGVNVSFVKLLEQNRIFVVTYERGVGITYSCGTAMSASACVCVLRNLVDSGKPIVVYNKGGIVECSISNVGANILLKGNATFVFEATVDVGEDCKSIQGKYEQDVRLDEIDAYGNLQHHAKSVIAV</sequence>
<feature type="binding site" evidence="8">
    <location>
        <position position="13"/>
    </location>
    <ligand>
        <name>substrate</name>
    </ligand>
</feature>
<dbReference type="Pfam" id="PF01678">
    <property type="entry name" value="DAP_epimerase"/>
    <property type="match status" value="2"/>
</dbReference>
<comment type="pathway">
    <text evidence="1 8">Amino-acid biosynthesis; L-lysine biosynthesis via DAP pathway; DL-2,6-diaminopimelate from LL-2,6-diaminopimelate: step 1/1.</text>
</comment>
<dbReference type="InterPro" id="IPR001653">
    <property type="entry name" value="DAP_epimerase_DapF"/>
</dbReference>
<comment type="subunit">
    <text evidence="8">Homodimer.</text>
</comment>
<dbReference type="SUPFAM" id="SSF54506">
    <property type="entry name" value="Diaminopimelate epimerase-like"/>
    <property type="match status" value="2"/>
</dbReference>
<evidence type="ECO:0000256" key="6">
    <source>
        <dbReference type="ARBA" id="ARBA00023235"/>
    </source>
</evidence>
<comment type="caution">
    <text evidence="8">Lacks conserved residue(s) required for the propagation of feature annotation.</text>
</comment>
<feature type="binding site" evidence="8">
    <location>
        <begin position="79"/>
        <end position="80"/>
    </location>
    <ligand>
        <name>substrate</name>
    </ligand>
</feature>
<feature type="binding site" evidence="8">
    <location>
        <position position="69"/>
    </location>
    <ligand>
        <name>substrate</name>
    </ligand>
</feature>
<proteinExistence type="inferred from homology"/>
<dbReference type="PANTHER" id="PTHR31689:SF0">
    <property type="entry name" value="DIAMINOPIMELATE EPIMERASE"/>
    <property type="match status" value="1"/>
</dbReference>
<organism evidence="10">
    <name type="scientific">Candidatus Kentrum sp. TUN</name>
    <dbReference type="NCBI Taxonomy" id="2126343"/>
    <lineage>
        <taxon>Bacteria</taxon>
        <taxon>Pseudomonadati</taxon>
        <taxon>Pseudomonadota</taxon>
        <taxon>Gammaproteobacteria</taxon>
        <taxon>Candidatus Kentrum</taxon>
    </lineage>
</organism>
<feature type="binding site" evidence="8">
    <location>
        <begin position="217"/>
        <end position="218"/>
    </location>
    <ligand>
        <name>substrate</name>
    </ligand>
</feature>
<evidence type="ECO:0000256" key="2">
    <source>
        <dbReference type="ARBA" id="ARBA00010219"/>
    </source>
</evidence>
<dbReference type="PROSITE" id="PS01326">
    <property type="entry name" value="DAP_EPIMERASE"/>
    <property type="match status" value="1"/>
</dbReference>
<keyword evidence="4 8" id="KW-0028">Amino-acid biosynthesis</keyword>
<feature type="binding site" evidence="8">
    <location>
        <position position="166"/>
    </location>
    <ligand>
        <name>substrate</name>
    </ligand>
</feature>
<feature type="binding site" evidence="8">
    <location>
        <begin position="227"/>
        <end position="228"/>
    </location>
    <ligand>
        <name>substrate</name>
    </ligand>
</feature>
<feature type="active site" description="Proton donor" evidence="8">
    <location>
        <position position="78"/>
    </location>
</feature>
<evidence type="ECO:0000256" key="3">
    <source>
        <dbReference type="ARBA" id="ARBA00013080"/>
    </source>
</evidence>
<feature type="active site" evidence="9">
    <location>
        <position position="78"/>
    </location>
</feature>
<dbReference type="GO" id="GO:0005829">
    <property type="term" value="C:cytosol"/>
    <property type="evidence" value="ECO:0007669"/>
    <property type="project" value="TreeGrafter"/>
</dbReference>
<keyword evidence="5 8" id="KW-0457">Lysine biosynthesis</keyword>
<feature type="active site" description="Proton acceptor" evidence="8">
    <location>
        <position position="226"/>
    </location>
</feature>
<evidence type="ECO:0000256" key="8">
    <source>
        <dbReference type="HAMAP-Rule" id="MF_00197"/>
    </source>
</evidence>
<comment type="similarity">
    <text evidence="2 8">Belongs to the diaminopimelate epimerase family.</text>
</comment>
<feature type="site" description="Could be important to modulate the pK values of the two catalytic cysteine residues" evidence="8">
    <location>
        <position position="217"/>
    </location>
</feature>
<protein>
    <recommendedName>
        <fullName evidence="3 8">Diaminopimelate epimerase</fullName>
        <shortName evidence="8">DAP epimerase</shortName>
        <ecNumber evidence="3 8">5.1.1.7</ecNumber>
    </recommendedName>
    <alternativeName>
        <fullName evidence="8">PLP-independent amino acid racemase</fullName>
    </alternativeName>
</protein>
<dbReference type="HAMAP" id="MF_00197">
    <property type="entry name" value="DAP_epimerase"/>
    <property type="match status" value="1"/>
</dbReference>
<dbReference type="UniPathway" id="UPA00034">
    <property type="reaction ID" value="UER00025"/>
</dbReference>
<evidence type="ECO:0000256" key="1">
    <source>
        <dbReference type="ARBA" id="ARBA00005196"/>
    </source>
</evidence>
<accession>A0A450ZK97</accession>